<comment type="catalytic activity">
    <reaction evidence="5">
        <text>D-xylose + NADP(+) = D-xylono-1,5-lactone + NADPH + H(+)</text>
        <dbReference type="Rhea" id="RHEA:22000"/>
        <dbReference type="ChEBI" id="CHEBI:15378"/>
        <dbReference type="ChEBI" id="CHEBI:15867"/>
        <dbReference type="ChEBI" id="CHEBI:53455"/>
        <dbReference type="ChEBI" id="CHEBI:57783"/>
        <dbReference type="ChEBI" id="CHEBI:58349"/>
        <dbReference type="EC" id="1.1.1.179"/>
    </reaction>
</comment>
<dbReference type="Pfam" id="PF22725">
    <property type="entry name" value="GFO_IDH_MocA_C3"/>
    <property type="match status" value="1"/>
</dbReference>
<dbReference type="PANTHER" id="PTHR22604:SF105">
    <property type="entry name" value="TRANS-1,2-DIHYDROBENZENE-1,2-DIOL DEHYDROGENASE"/>
    <property type="match status" value="1"/>
</dbReference>
<feature type="domain" description="GFO/IDH/MocA-like oxidoreductase" evidence="7">
    <location>
        <begin position="161"/>
        <end position="278"/>
    </location>
</feature>
<evidence type="ECO:0000259" key="6">
    <source>
        <dbReference type="Pfam" id="PF01408"/>
    </source>
</evidence>
<accession>A0A8H6RDF4</accession>
<dbReference type="InterPro" id="IPR050984">
    <property type="entry name" value="Gfo/Idh/MocA_domain"/>
</dbReference>
<keyword evidence="9" id="KW-1185">Reference proteome</keyword>
<reference evidence="8" key="1">
    <citation type="submission" date="2020-04" db="EMBL/GenBank/DDBJ databases">
        <title>Draft genome resource of the tomato pathogen Pseudocercospora fuligena.</title>
        <authorList>
            <person name="Zaccaron A."/>
        </authorList>
    </citation>
    <scope>NUCLEOTIDE SEQUENCE</scope>
    <source>
        <strain evidence="8">PF001</strain>
    </source>
</reference>
<evidence type="ECO:0000256" key="4">
    <source>
        <dbReference type="ARBA" id="ARBA00042988"/>
    </source>
</evidence>
<dbReference type="InterPro" id="IPR000683">
    <property type="entry name" value="Gfo/Idh/MocA-like_OxRdtase_N"/>
</dbReference>
<dbReference type="InterPro" id="IPR055170">
    <property type="entry name" value="GFO_IDH_MocA-like_dom"/>
</dbReference>
<dbReference type="Pfam" id="PF01408">
    <property type="entry name" value="GFO_IDH_MocA"/>
    <property type="match status" value="1"/>
</dbReference>
<comment type="similarity">
    <text evidence="1">Belongs to the Gfo/Idh/MocA family.</text>
</comment>
<dbReference type="PANTHER" id="PTHR22604">
    <property type="entry name" value="OXIDOREDUCTASES"/>
    <property type="match status" value="1"/>
</dbReference>
<dbReference type="InterPro" id="IPR036291">
    <property type="entry name" value="NAD(P)-bd_dom_sf"/>
</dbReference>
<gene>
    <name evidence="8" type="ORF">HII31_09656</name>
</gene>
<feature type="domain" description="Gfo/Idh/MocA-like oxidoreductase N-terminal" evidence="6">
    <location>
        <begin position="11"/>
        <end position="141"/>
    </location>
</feature>
<dbReference type="EMBL" id="JABCIY010000197">
    <property type="protein sequence ID" value="KAF7189033.1"/>
    <property type="molecule type" value="Genomic_DNA"/>
</dbReference>
<comment type="caution">
    <text evidence="8">The sequence shown here is derived from an EMBL/GenBank/DDBJ whole genome shotgun (WGS) entry which is preliminary data.</text>
</comment>
<keyword evidence="2" id="KW-0560">Oxidoreductase</keyword>
<protein>
    <recommendedName>
        <fullName evidence="3">D-xylose 1-dehydrogenase (NADP(+), D-xylono-1,5-lactone-forming)</fullName>
        <ecNumber evidence="3">1.1.1.179</ecNumber>
    </recommendedName>
    <alternativeName>
        <fullName evidence="4">D-xylose-NADP dehydrogenase</fullName>
    </alternativeName>
</protein>
<evidence type="ECO:0000256" key="1">
    <source>
        <dbReference type="ARBA" id="ARBA00010928"/>
    </source>
</evidence>
<dbReference type="OrthoDB" id="2129491at2759"/>
<evidence type="ECO:0000256" key="3">
    <source>
        <dbReference type="ARBA" id="ARBA00038984"/>
    </source>
</evidence>
<evidence type="ECO:0000259" key="7">
    <source>
        <dbReference type="Pfam" id="PF22725"/>
    </source>
</evidence>
<dbReference type="AlphaFoldDB" id="A0A8H6RDF4"/>
<evidence type="ECO:0000256" key="2">
    <source>
        <dbReference type="ARBA" id="ARBA00023002"/>
    </source>
</evidence>
<evidence type="ECO:0000256" key="5">
    <source>
        <dbReference type="ARBA" id="ARBA00049233"/>
    </source>
</evidence>
<name>A0A8H6RDF4_9PEZI</name>
<proteinExistence type="inferred from homology"/>
<dbReference type="Proteomes" id="UP000660729">
    <property type="component" value="Unassembled WGS sequence"/>
</dbReference>
<dbReference type="Gene3D" id="3.30.360.10">
    <property type="entry name" value="Dihydrodipicolinate Reductase, domain 2"/>
    <property type="match status" value="1"/>
</dbReference>
<evidence type="ECO:0000313" key="8">
    <source>
        <dbReference type="EMBL" id="KAF7189033.1"/>
    </source>
</evidence>
<dbReference type="EC" id="1.1.1.179" evidence="3"/>
<dbReference type="GO" id="GO:0047837">
    <property type="term" value="F:D-xylose 1-dehydrogenase (NADP+) activity"/>
    <property type="evidence" value="ECO:0007669"/>
    <property type="project" value="UniProtKB-EC"/>
</dbReference>
<dbReference type="SUPFAM" id="SSF51735">
    <property type="entry name" value="NAD(P)-binding Rossmann-fold domains"/>
    <property type="match status" value="1"/>
</dbReference>
<organism evidence="8 9">
    <name type="scientific">Pseudocercospora fuligena</name>
    <dbReference type="NCBI Taxonomy" id="685502"/>
    <lineage>
        <taxon>Eukaryota</taxon>
        <taxon>Fungi</taxon>
        <taxon>Dikarya</taxon>
        <taxon>Ascomycota</taxon>
        <taxon>Pezizomycotina</taxon>
        <taxon>Dothideomycetes</taxon>
        <taxon>Dothideomycetidae</taxon>
        <taxon>Mycosphaerellales</taxon>
        <taxon>Mycosphaerellaceae</taxon>
        <taxon>Pseudocercospora</taxon>
    </lineage>
</organism>
<dbReference type="Gene3D" id="3.40.50.720">
    <property type="entry name" value="NAD(P)-binding Rossmann-like Domain"/>
    <property type="match status" value="1"/>
</dbReference>
<evidence type="ECO:0000313" key="9">
    <source>
        <dbReference type="Proteomes" id="UP000660729"/>
    </source>
</evidence>
<dbReference type="GO" id="GO:0000166">
    <property type="term" value="F:nucleotide binding"/>
    <property type="evidence" value="ECO:0007669"/>
    <property type="project" value="InterPro"/>
</dbReference>
<sequence length="362" mass="39931">MEHSKTQQPSIRWGVIGSGMISSWFVSDILKPDWPEKNANHEVVAIGASSLEKSEQFIEKHVVPASPVTQPTAYGSYQEVYDHPDVDCIYIGTPHSFHKQNCLDAINAGKHVLCEKPFAMNAKEAQEVFDAAKQKGVFVMEAMWTRFYPLVKKIQHLLFVEKKLGNVYRTFCDFGLSIDIPSLPASSRYKDPALGAGSLLDIGIYSLTWGIITSTDKVGEEAEDPEVSSLQTLNHGVDTSSSVLLRYLSTGKQAVCTSTTDVVGPTAFARIEGSKGTIIVHGPAPSAPERFDFIPNDGGQKEEYQFEKPGFGLFWEADAVAHDIMAGRKQNATMPWAETLRVMSIMDGVRQRGGARFPVDDW</sequence>
<dbReference type="SUPFAM" id="SSF55347">
    <property type="entry name" value="Glyceraldehyde-3-phosphate dehydrogenase-like, C-terminal domain"/>
    <property type="match status" value="1"/>
</dbReference>